<dbReference type="InterPro" id="IPR017907">
    <property type="entry name" value="Znf_RING_CS"/>
</dbReference>
<name>A0A914AN19_PATMI</name>
<dbReference type="PROSITE" id="PS50089">
    <property type="entry name" value="ZF_RING_2"/>
    <property type="match status" value="1"/>
</dbReference>
<proteinExistence type="predicted"/>
<evidence type="ECO:0000256" key="3">
    <source>
        <dbReference type="ARBA" id="ARBA00022771"/>
    </source>
</evidence>
<dbReference type="PROSITE" id="PS00518">
    <property type="entry name" value="ZF_RING_1"/>
    <property type="match status" value="1"/>
</dbReference>
<keyword evidence="11" id="KW-1185">Reference proteome</keyword>
<evidence type="ECO:0008006" key="12">
    <source>
        <dbReference type="Google" id="ProtNLM"/>
    </source>
</evidence>
<dbReference type="InterPro" id="IPR011042">
    <property type="entry name" value="6-blade_b-propeller_TolB-like"/>
</dbReference>
<evidence type="ECO:0000256" key="5">
    <source>
        <dbReference type="PROSITE-ProRule" id="PRU00024"/>
    </source>
</evidence>
<evidence type="ECO:0000313" key="10">
    <source>
        <dbReference type="EnsemblMetazoa" id="XP_038065142.1"/>
    </source>
</evidence>
<dbReference type="PANTHER" id="PTHR25462:SF296">
    <property type="entry name" value="MEIOTIC P26, ISOFORM F"/>
    <property type="match status" value="1"/>
</dbReference>
<keyword evidence="2" id="KW-0677">Repeat</keyword>
<dbReference type="InterPro" id="IPR047153">
    <property type="entry name" value="TRIM45/56/19-like"/>
</dbReference>
<dbReference type="InterPro" id="IPR000315">
    <property type="entry name" value="Znf_B-box"/>
</dbReference>
<evidence type="ECO:0000313" key="11">
    <source>
        <dbReference type="Proteomes" id="UP000887568"/>
    </source>
</evidence>
<dbReference type="PANTHER" id="PTHR25462">
    <property type="entry name" value="BONUS, ISOFORM C-RELATED"/>
    <property type="match status" value="1"/>
</dbReference>
<dbReference type="GO" id="GO:0008270">
    <property type="term" value="F:zinc ion binding"/>
    <property type="evidence" value="ECO:0007669"/>
    <property type="project" value="UniProtKB-KW"/>
</dbReference>
<protein>
    <recommendedName>
        <fullName evidence="12">Tripartite motif-containing protein 2-like</fullName>
    </recommendedName>
</protein>
<evidence type="ECO:0000256" key="6">
    <source>
        <dbReference type="PROSITE-ProRule" id="PRU00504"/>
    </source>
</evidence>
<sequence>MATAASVGSAFEKISVHLECSICTDKYKQPKVLDCLHSFCEECLVKYRDGAYQGEPRIPCPVCRQETVLPQSGIQGLKTNFHLVGLIDEFELQEKVAFSAEAKLLCQVCDKGNEANDRCLDCETNICKDCCKTHQQFPTLKTHKIASVDDIRQGKVSVPIQADEYKCQDHMESVKFYCKTCEKLICQVCTVLDHCKPDHDIIDIGKTSRKYRQSLKNGFLAFEKDIKGLEISLRDVAVFEKLLNDNTTKARKGVEDRAAGVIAKVKAGEKHLLDEITTQQKEQKKRLHEHEKTLSNLLQRKKHSLETSQEVTRNASDSLFFSLHPVISKDMDKLRGQPTPKMTGLKLHPVFIKSQKLDIDLGKVVVEDMWEMCQSFGKKGSGKGEFESARGIAAAADPDEIAVTDWKNGRVVICDNQGQTKNTIPIGPNDVIAVSNLWVCADVCKVIVYRRDITYKFGFGTFSDRDKVGKTDVSLTSVAVMANGNIIVGDKKRKVLTEHNPSNGDILHTMPVKIRPTYLAVLSNGWIVISNREQGLVEVVDVSNGKAVTVTTIHPTIAGKPVQQCRGVCSNSSGIYLAVNTGYVNTGHIHHYDCACQFVSCLAQGLYSPMGITFTANGQQLAVADYYSVKMYHKV</sequence>
<dbReference type="InterPro" id="IPR001841">
    <property type="entry name" value="Znf_RING"/>
</dbReference>
<evidence type="ECO:0000259" key="8">
    <source>
        <dbReference type="PROSITE" id="PS50089"/>
    </source>
</evidence>
<dbReference type="InterPro" id="IPR018957">
    <property type="entry name" value="Znf_C3HC4_RING-type"/>
</dbReference>
<feature type="coiled-coil region" evidence="7">
    <location>
        <begin position="273"/>
        <end position="300"/>
    </location>
</feature>
<dbReference type="GeneID" id="119735503"/>
<accession>A0A914AN19</accession>
<evidence type="ECO:0000256" key="7">
    <source>
        <dbReference type="SAM" id="Coils"/>
    </source>
</evidence>
<dbReference type="AlphaFoldDB" id="A0A914AN19"/>
<dbReference type="SUPFAM" id="SSF57845">
    <property type="entry name" value="B-box zinc-binding domain"/>
    <property type="match status" value="1"/>
</dbReference>
<feature type="domain" description="B box-type" evidence="9">
    <location>
        <begin position="162"/>
        <end position="204"/>
    </location>
</feature>
<dbReference type="Proteomes" id="UP000887568">
    <property type="component" value="Unplaced"/>
</dbReference>
<evidence type="ECO:0000256" key="4">
    <source>
        <dbReference type="ARBA" id="ARBA00022833"/>
    </source>
</evidence>
<dbReference type="Pfam" id="PF00097">
    <property type="entry name" value="zf-C3HC4"/>
    <property type="match status" value="1"/>
</dbReference>
<dbReference type="PROSITE" id="PS50119">
    <property type="entry name" value="ZF_BBOX"/>
    <property type="match status" value="2"/>
</dbReference>
<evidence type="ECO:0000256" key="1">
    <source>
        <dbReference type="ARBA" id="ARBA00022723"/>
    </source>
</evidence>
<dbReference type="Gene3D" id="4.10.830.40">
    <property type="match status" value="1"/>
</dbReference>
<dbReference type="EnsemblMetazoa" id="XM_038209214.1">
    <property type="protein sequence ID" value="XP_038065142.1"/>
    <property type="gene ID" value="LOC119735503"/>
</dbReference>
<evidence type="ECO:0000259" key="9">
    <source>
        <dbReference type="PROSITE" id="PS50119"/>
    </source>
</evidence>
<organism evidence="10 11">
    <name type="scientific">Patiria miniata</name>
    <name type="common">Bat star</name>
    <name type="synonym">Asterina miniata</name>
    <dbReference type="NCBI Taxonomy" id="46514"/>
    <lineage>
        <taxon>Eukaryota</taxon>
        <taxon>Metazoa</taxon>
        <taxon>Echinodermata</taxon>
        <taxon>Eleutherozoa</taxon>
        <taxon>Asterozoa</taxon>
        <taxon>Asteroidea</taxon>
        <taxon>Valvatacea</taxon>
        <taxon>Valvatida</taxon>
        <taxon>Asterinidae</taxon>
        <taxon>Patiria</taxon>
    </lineage>
</organism>
<dbReference type="PROSITE" id="PS51125">
    <property type="entry name" value="NHL"/>
    <property type="match status" value="1"/>
</dbReference>
<dbReference type="InterPro" id="IPR013083">
    <property type="entry name" value="Znf_RING/FYVE/PHD"/>
</dbReference>
<dbReference type="OrthoDB" id="6105938at2759"/>
<dbReference type="RefSeq" id="XP_038065142.1">
    <property type="nucleotide sequence ID" value="XM_038209214.1"/>
</dbReference>
<keyword evidence="3 5" id="KW-0863">Zinc-finger</keyword>
<keyword evidence="4" id="KW-0862">Zinc</keyword>
<dbReference type="Pfam" id="PF00643">
    <property type="entry name" value="zf-B_box"/>
    <property type="match status" value="1"/>
</dbReference>
<dbReference type="InterPro" id="IPR021978">
    <property type="entry name" value="PML-like_CC"/>
</dbReference>
<keyword evidence="7" id="KW-0175">Coiled coil</keyword>
<feature type="repeat" description="NHL" evidence="6">
    <location>
        <begin position="374"/>
        <end position="417"/>
    </location>
</feature>
<dbReference type="SMART" id="SM00336">
    <property type="entry name" value="BBOX"/>
    <property type="match status" value="2"/>
</dbReference>
<dbReference type="Gene3D" id="3.30.160.60">
    <property type="entry name" value="Classic Zinc Finger"/>
    <property type="match status" value="1"/>
</dbReference>
<keyword evidence="1" id="KW-0479">Metal-binding</keyword>
<dbReference type="SUPFAM" id="SSF101898">
    <property type="entry name" value="NHL repeat"/>
    <property type="match status" value="1"/>
</dbReference>
<dbReference type="SUPFAM" id="SSF57850">
    <property type="entry name" value="RING/U-box"/>
    <property type="match status" value="1"/>
</dbReference>
<dbReference type="CDD" id="cd19757">
    <property type="entry name" value="Bbox1"/>
    <property type="match status" value="1"/>
</dbReference>
<reference evidence="10" key="1">
    <citation type="submission" date="2022-11" db="UniProtKB">
        <authorList>
            <consortium name="EnsemblMetazoa"/>
        </authorList>
    </citation>
    <scope>IDENTIFICATION</scope>
</reference>
<dbReference type="Gene3D" id="3.30.40.10">
    <property type="entry name" value="Zinc/RING finger domain, C3HC4 (zinc finger)"/>
    <property type="match status" value="1"/>
</dbReference>
<dbReference type="SMART" id="SM00184">
    <property type="entry name" value="RING"/>
    <property type="match status" value="1"/>
</dbReference>
<dbReference type="Gene3D" id="2.120.10.30">
    <property type="entry name" value="TolB, C-terminal domain"/>
    <property type="match status" value="1"/>
</dbReference>
<feature type="domain" description="RING-type" evidence="8">
    <location>
        <begin position="20"/>
        <end position="64"/>
    </location>
</feature>
<dbReference type="InterPro" id="IPR001258">
    <property type="entry name" value="NHL_repeat"/>
</dbReference>
<evidence type="ECO:0000256" key="2">
    <source>
        <dbReference type="ARBA" id="ARBA00022737"/>
    </source>
</evidence>
<dbReference type="Pfam" id="PF12126">
    <property type="entry name" value="PML_CC"/>
    <property type="match status" value="1"/>
</dbReference>
<feature type="domain" description="B box-type" evidence="9">
    <location>
        <begin position="101"/>
        <end position="148"/>
    </location>
</feature>